<accession>A0A346Y4I4</accession>
<keyword evidence="1" id="KW-0812">Transmembrane</keyword>
<proteinExistence type="predicted"/>
<organism evidence="2 3">
    <name type="scientific">Euzebya pacifica</name>
    <dbReference type="NCBI Taxonomy" id="1608957"/>
    <lineage>
        <taxon>Bacteria</taxon>
        <taxon>Bacillati</taxon>
        <taxon>Actinomycetota</taxon>
        <taxon>Nitriliruptoria</taxon>
        <taxon>Euzebyales</taxon>
    </lineage>
</organism>
<keyword evidence="1" id="KW-0472">Membrane</keyword>
<evidence type="ECO:0000256" key="1">
    <source>
        <dbReference type="SAM" id="Phobius"/>
    </source>
</evidence>
<dbReference type="EMBL" id="CP031165">
    <property type="protein sequence ID" value="AXV09381.1"/>
    <property type="molecule type" value="Genomic_DNA"/>
</dbReference>
<gene>
    <name evidence="2" type="ORF">DVS28_a4720</name>
</gene>
<reference evidence="2 3" key="1">
    <citation type="submission" date="2018-09" db="EMBL/GenBank/DDBJ databases">
        <title>Complete genome sequence of Euzebya sp. DY32-46 isolated from seawater of Pacific Ocean.</title>
        <authorList>
            <person name="Xu L."/>
            <person name="Wu Y.-H."/>
            <person name="Xu X.-W."/>
        </authorList>
    </citation>
    <scope>NUCLEOTIDE SEQUENCE [LARGE SCALE GENOMIC DNA]</scope>
    <source>
        <strain evidence="2 3">DY32-46</strain>
    </source>
</reference>
<sequence>MAMDLTTPALLFPAISLLLLAYTSRFVVLTNVIRQLAAMPDAPPDLVARQIDNLGGRLRIIKWMQGLGVASFICCSLSMLFLFLGSRTAGHWAFGISLGLLVASLVCSLLEVQRSTHAIEVEIQAFRDRTTQP</sequence>
<evidence type="ECO:0000313" key="3">
    <source>
        <dbReference type="Proteomes" id="UP000264006"/>
    </source>
</evidence>
<evidence type="ECO:0008006" key="4">
    <source>
        <dbReference type="Google" id="ProtNLM"/>
    </source>
</evidence>
<dbReference type="KEGG" id="euz:DVS28_a4720"/>
<protein>
    <recommendedName>
        <fullName evidence="4">DUF2721 domain-containing protein</fullName>
    </recommendedName>
</protein>
<feature type="transmembrane region" description="Helical" evidence="1">
    <location>
        <begin position="12"/>
        <end position="33"/>
    </location>
</feature>
<evidence type="ECO:0000313" key="2">
    <source>
        <dbReference type="EMBL" id="AXV09381.1"/>
    </source>
</evidence>
<feature type="transmembrane region" description="Helical" evidence="1">
    <location>
        <begin position="92"/>
        <end position="110"/>
    </location>
</feature>
<dbReference type="Pfam" id="PF11026">
    <property type="entry name" value="DUF2721"/>
    <property type="match status" value="1"/>
</dbReference>
<keyword evidence="1" id="KW-1133">Transmembrane helix</keyword>
<keyword evidence="3" id="KW-1185">Reference proteome</keyword>
<dbReference type="InterPro" id="IPR021279">
    <property type="entry name" value="DUF2721"/>
</dbReference>
<dbReference type="AlphaFoldDB" id="A0A346Y4I4"/>
<name>A0A346Y4I4_9ACTN</name>
<dbReference type="Proteomes" id="UP000264006">
    <property type="component" value="Chromosome"/>
</dbReference>
<feature type="transmembrane region" description="Helical" evidence="1">
    <location>
        <begin position="67"/>
        <end position="86"/>
    </location>
</feature>